<dbReference type="InterPro" id="IPR011078">
    <property type="entry name" value="PyrdxlP_homeostasis"/>
</dbReference>
<dbReference type="OrthoDB" id="10264196at2759"/>
<dbReference type="GO" id="GO:0030170">
    <property type="term" value="F:pyridoxal phosphate binding"/>
    <property type="evidence" value="ECO:0007669"/>
    <property type="project" value="UniProtKB-UniRule"/>
</dbReference>
<dbReference type="HAMAP" id="MF_02087">
    <property type="entry name" value="PLP_homeostasis"/>
    <property type="match status" value="1"/>
</dbReference>
<evidence type="ECO:0000256" key="2">
    <source>
        <dbReference type="HAMAP-Rule" id="MF_03225"/>
    </source>
</evidence>
<reference evidence="5 6" key="1">
    <citation type="journal article" date="2020" name="ISME J.">
        <title>Uncovering the hidden diversity of litter-decomposition mechanisms in mushroom-forming fungi.</title>
        <authorList>
            <person name="Floudas D."/>
            <person name="Bentzer J."/>
            <person name="Ahren D."/>
            <person name="Johansson T."/>
            <person name="Persson P."/>
            <person name="Tunlid A."/>
        </authorList>
    </citation>
    <scope>NUCLEOTIDE SEQUENCE [LARGE SCALE GENOMIC DNA]</scope>
    <source>
        <strain evidence="5 6">CBS 406.79</strain>
    </source>
</reference>
<dbReference type="EMBL" id="JAACJN010000015">
    <property type="protein sequence ID" value="KAF5390503.1"/>
    <property type="molecule type" value="Genomic_DNA"/>
</dbReference>
<name>A0A8H5MDY9_9AGAR</name>
<dbReference type="PANTHER" id="PTHR10146:SF14">
    <property type="entry name" value="PYRIDOXAL PHOSPHATE HOMEOSTASIS PROTEIN"/>
    <property type="match status" value="1"/>
</dbReference>
<dbReference type="CDD" id="cd06822">
    <property type="entry name" value="PLPDE_III_YBL036c_euk"/>
    <property type="match status" value="1"/>
</dbReference>
<evidence type="ECO:0000313" key="6">
    <source>
        <dbReference type="Proteomes" id="UP000518752"/>
    </source>
</evidence>
<evidence type="ECO:0000256" key="1">
    <source>
        <dbReference type="ARBA" id="ARBA00022898"/>
    </source>
</evidence>
<organism evidence="5 6">
    <name type="scientific">Collybiopsis confluens</name>
    <dbReference type="NCBI Taxonomy" id="2823264"/>
    <lineage>
        <taxon>Eukaryota</taxon>
        <taxon>Fungi</taxon>
        <taxon>Dikarya</taxon>
        <taxon>Basidiomycota</taxon>
        <taxon>Agaricomycotina</taxon>
        <taxon>Agaricomycetes</taxon>
        <taxon>Agaricomycetidae</taxon>
        <taxon>Agaricales</taxon>
        <taxon>Marasmiineae</taxon>
        <taxon>Omphalotaceae</taxon>
        <taxon>Collybiopsis</taxon>
    </lineage>
</organism>
<keyword evidence="6" id="KW-1185">Reference proteome</keyword>
<evidence type="ECO:0000256" key="3">
    <source>
        <dbReference type="RuleBase" id="RU004514"/>
    </source>
</evidence>
<comment type="caution">
    <text evidence="5">The sequence shown here is derived from an EMBL/GenBank/DDBJ whole genome shotgun (WGS) entry which is preliminary data.</text>
</comment>
<dbReference type="NCBIfam" id="TIGR00044">
    <property type="entry name" value="YggS family pyridoxal phosphate-dependent enzyme"/>
    <property type="match status" value="1"/>
</dbReference>
<evidence type="ECO:0000259" key="4">
    <source>
        <dbReference type="Pfam" id="PF01168"/>
    </source>
</evidence>
<comment type="similarity">
    <text evidence="2 3">Belongs to the pyridoxal phosphate-binding protein YggS/PROSC family.</text>
</comment>
<feature type="modified residue" description="N6-(pyridoxal phosphate)lysine" evidence="2">
    <location>
        <position position="94"/>
    </location>
</feature>
<sequence>MPISTRTTIRRRLFDPHHFSYRPASPHLRPYTRLNLSKVHKPMPSEISDVQLASPERTEELRQSLAEIRACVTAASASSGSDLNYPKELVAVSKYKPSSDILVCYNEGQRDFGENYVQELVDKAKELPLEIQWHFIGTFQSNKAKLLAAIPNLHTVQTISSEKAATALNKALPTSRTTPLNVLIQINTSGEDAKSGLSSLSSLAPPPSTSLSDLHKLVKHIITGCPNLRLQGLMTIGSLDQSLSAKETEKNDDFERLKETSDVLRRWLQTEFEDHDGGRKWGEEGSGRLLLSMGMSSDFEAAIKAGSDIVRVGTGIFGSRNAKDEMNSTKS</sequence>
<dbReference type="InterPro" id="IPR029066">
    <property type="entry name" value="PLP-binding_barrel"/>
</dbReference>
<dbReference type="AlphaFoldDB" id="A0A8H5MDY9"/>
<dbReference type="Pfam" id="PF01168">
    <property type="entry name" value="Ala_racemase_N"/>
    <property type="match status" value="1"/>
</dbReference>
<dbReference type="SUPFAM" id="SSF51419">
    <property type="entry name" value="PLP-binding barrel"/>
    <property type="match status" value="1"/>
</dbReference>
<dbReference type="Gene3D" id="3.20.20.10">
    <property type="entry name" value="Alanine racemase"/>
    <property type="match status" value="1"/>
</dbReference>
<comment type="function">
    <text evidence="2">Pyridoxal 5'-phosphate (PLP)-binding protein, which may be involved in intracellular homeostatic regulation of pyridoxal 5'-phosphate (PLP), the active form of vitamin B6.</text>
</comment>
<accession>A0A8H5MDY9</accession>
<evidence type="ECO:0000313" key="5">
    <source>
        <dbReference type="EMBL" id="KAF5390503.1"/>
    </source>
</evidence>
<dbReference type="PANTHER" id="PTHR10146">
    <property type="entry name" value="PROLINE SYNTHETASE CO-TRANSCRIBED BACTERIAL HOMOLOG PROTEIN"/>
    <property type="match status" value="1"/>
</dbReference>
<feature type="domain" description="Alanine racemase N-terminal" evidence="4">
    <location>
        <begin position="87"/>
        <end position="265"/>
    </location>
</feature>
<proteinExistence type="inferred from homology"/>
<protein>
    <recommendedName>
        <fullName evidence="2">Pyridoxal phosphate homeostasis protein</fullName>
        <shortName evidence="2">PLP homeostasis protein</shortName>
    </recommendedName>
</protein>
<gene>
    <name evidence="5" type="ORF">D9757_005311</name>
</gene>
<dbReference type="Proteomes" id="UP000518752">
    <property type="component" value="Unassembled WGS sequence"/>
</dbReference>
<keyword evidence="1 2" id="KW-0663">Pyridoxal phosphate</keyword>
<dbReference type="InterPro" id="IPR001608">
    <property type="entry name" value="Ala_racemase_N"/>
</dbReference>